<dbReference type="OrthoDB" id="10594353at2759"/>
<evidence type="ECO:0000256" key="1">
    <source>
        <dbReference type="SAM" id="SignalP"/>
    </source>
</evidence>
<reference evidence="2 3" key="1">
    <citation type="journal article" date="2019" name="BMC Genomics">
        <title>New insights from Opisthorchis felineus genome: update on genomics of the epidemiologically important liver flukes.</title>
        <authorList>
            <person name="Ershov N.I."/>
            <person name="Mordvinov V.A."/>
            <person name="Prokhortchouk E.B."/>
            <person name="Pakharukova M.Y."/>
            <person name="Gunbin K.V."/>
            <person name="Ustyantsev K."/>
            <person name="Genaev M.A."/>
            <person name="Blinov A.G."/>
            <person name="Mazur A."/>
            <person name="Boulygina E."/>
            <person name="Tsygankova S."/>
            <person name="Khrameeva E."/>
            <person name="Chekanov N."/>
            <person name="Fan G."/>
            <person name="Xiao A."/>
            <person name="Zhang H."/>
            <person name="Xu X."/>
            <person name="Yang H."/>
            <person name="Solovyev V."/>
            <person name="Lee S.M."/>
            <person name="Liu X."/>
            <person name="Afonnikov D.A."/>
            <person name="Skryabin K.G."/>
        </authorList>
    </citation>
    <scope>NUCLEOTIDE SEQUENCE [LARGE SCALE GENOMIC DNA]</scope>
    <source>
        <strain evidence="2">AK-0245</strain>
        <tissue evidence="2">Whole organism</tissue>
    </source>
</reference>
<dbReference type="Proteomes" id="UP000308267">
    <property type="component" value="Unassembled WGS sequence"/>
</dbReference>
<proteinExistence type="predicted"/>
<name>A0A4S2LIT6_OPIFE</name>
<dbReference type="EMBL" id="SJOL01007141">
    <property type="protein sequence ID" value="TGZ63502.1"/>
    <property type="molecule type" value="Genomic_DNA"/>
</dbReference>
<comment type="caution">
    <text evidence="2">The sequence shown here is derived from an EMBL/GenBank/DDBJ whole genome shotgun (WGS) entry which is preliminary data.</text>
</comment>
<organism evidence="2 3">
    <name type="scientific">Opisthorchis felineus</name>
    <dbReference type="NCBI Taxonomy" id="147828"/>
    <lineage>
        <taxon>Eukaryota</taxon>
        <taxon>Metazoa</taxon>
        <taxon>Spiralia</taxon>
        <taxon>Lophotrochozoa</taxon>
        <taxon>Platyhelminthes</taxon>
        <taxon>Trematoda</taxon>
        <taxon>Digenea</taxon>
        <taxon>Opisthorchiida</taxon>
        <taxon>Opisthorchiata</taxon>
        <taxon>Opisthorchiidae</taxon>
        <taxon>Opisthorchis</taxon>
    </lineage>
</organism>
<dbReference type="EMBL" id="SJOL01007141">
    <property type="protein sequence ID" value="TGZ63503.1"/>
    <property type="molecule type" value="Genomic_DNA"/>
</dbReference>
<keyword evidence="3" id="KW-1185">Reference proteome</keyword>
<dbReference type="AlphaFoldDB" id="A0A4S2LIT6"/>
<gene>
    <name evidence="2" type="ORF">CRM22_006851</name>
</gene>
<feature type="signal peptide" evidence="1">
    <location>
        <begin position="1"/>
        <end position="18"/>
    </location>
</feature>
<evidence type="ECO:0000313" key="2">
    <source>
        <dbReference type="EMBL" id="TGZ63503.1"/>
    </source>
</evidence>
<evidence type="ECO:0008006" key="4">
    <source>
        <dbReference type="Google" id="ProtNLM"/>
    </source>
</evidence>
<dbReference type="SUPFAM" id="SSF81296">
    <property type="entry name" value="E set domains"/>
    <property type="match status" value="1"/>
</dbReference>
<sequence>MQLFHSLLFSFMYTSVFSDTVEFSDCGSVFVKPLSVDVNGCSFEDGICNLKRGTTFGVHIKFQSDLTITATGATAEGKFDGNYLEMCVTV</sequence>
<keyword evidence="1" id="KW-0732">Signal</keyword>
<feature type="chain" id="PRO_5036358413" description="MD-2-related lipid-recognition domain-containing protein" evidence="1">
    <location>
        <begin position="19"/>
        <end position="90"/>
    </location>
</feature>
<dbReference type="Gene3D" id="2.60.40.770">
    <property type="match status" value="1"/>
</dbReference>
<dbReference type="InterPro" id="IPR014756">
    <property type="entry name" value="Ig_E-set"/>
</dbReference>
<dbReference type="EMBL" id="SJOL01007141">
    <property type="protein sequence ID" value="TGZ63504.1"/>
    <property type="molecule type" value="Genomic_DNA"/>
</dbReference>
<protein>
    <recommendedName>
        <fullName evidence="4">MD-2-related lipid-recognition domain-containing protein</fullName>
    </recommendedName>
</protein>
<accession>A0A4S2LIT6</accession>
<evidence type="ECO:0000313" key="3">
    <source>
        <dbReference type="Proteomes" id="UP000308267"/>
    </source>
</evidence>